<accession>A0A8S5P405</accession>
<sequence length="80" mass="9412">MKSVKFSILFELKGGVYMKLKYYYDGPVTRWHNYYCHFSGYTTASSEKQALNNLCGRIKRENGLTMDSKLELNLKYLKQV</sequence>
<protein>
    <submittedName>
        <fullName evidence="1">Uncharacterized protein</fullName>
    </submittedName>
</protein>
<organism evidence="1">
    <name type="scientific">Siphoviridae sp. ctJcm18</name>
    <dbReference type="NCBI Taxonomy" id="2825433"/>
    <lineage>
        <taxon>Viruses</taxon>
        <taxon>Duplodnaviria</taxon>
        <taxon>Heunggongvirae</taxon>
        <taxon>Uroviricota</taxon>
        <taxon>Caudoviricetes</taxon>
    </lineage>
</organism>
<proteinExistence type="predicted"/>
<evidence type="ECO:0000313" key="1">
    <source>
        <dbReference type="EMBL" id="DAE01360.1"/>
    </source>
</evidence>
<name>A0A8S5P405_9CAUD</name>
<reference evidence="1" key="1">
    <citation type="journal article" date="2021" name="Proc. Natl. Acad. Sci. U.S.A.">
        <title>A Catalog of Tens of Thousands of Viruses from Human Metagenomes Reveals Hidden Associations with Chronic Diseases.</title>
        <authorList>
            <person name="Tisza M.J."/>
            <person name="Buck C.B."/>
        </authorList>
    </citation>
    <scope>NUCLEOTIDE SEQUENCE</scope>
    <source>
        <strain evidence="1">CtJcm18</strain>
    </source>
</reference>
<dbReference type="EMBL" id="BK015323">
    <property type="protein sequence ID" value="DAE01360.1"/>
    <property type="molecule type" value="Genomic_DNA"/>
</dbReference>